<keyword evidence="4" id="KW-0547">Nucleotide-binding</keyword>
<proteinExistence type="predicted"/>
<evidence type="ECO:0000256" key="9">
    <source>
        <dbReference type="ARBA" id="ARBA00066388"/>
    </source>
</evidence>
<dbReference type="SMART" id="SM00382">
    <property type="entry name" value="AAA"/>
    <property type="match status" value="1"/>
</dbReference>
<evidence type="ECO:0000256" key="10">
    <source>
        <dbReference type="SAM" id="MobiDB-lite"/>
    </source>
</evidence>
<feature type="region of interest" description="Disordered" evidence="10">
    <location>
        <begin position="341"/>
        <end position="363"/>
    </location>
</feature>
<dbReference type="GO" id="GO:0043190">
    <property type="term" value="C:ATP-binding cassette (ABC) transporter complex"/>
    <property type="evidence" value="ECO:0007669"/>
    <property type="project" value="InterPro"/>
</dbReference>
<evidence type="ECO:0000256" key="4">
    <source>
        <dbReference type="ARBA" id="ARBA00022741"/>
    </source>
</evidence>
<dbReference type="Pfam" id="PF00005">
    <property type="entry name" value="ABC_tran"/>
    <property type="match status" value="1"/>
</dbReference>
<dbReference type="SUPFAM" id="SSF52540">
    <property type="entry name" value="P-loop containing nucleoside triphosphate hydrolases"/>
    <property type="match status" value="1"/>
</dbReference>
<evidence type="ECO:0000313" key="12">
    <source>
        <dbReference type="EMBL" id="TWP35931.1"/>
    </source>
</evidence>
<dbReference type="GO" id="GO:0016887">
    <property type="term" value="F:ATP hydrolysis activity"/>
    <property type="evidence" value="ECO:0007669"/>
    <property type="project" value="InterPro"/>
</dbReference>
<evidence type="ECO:0000256" key="7">
    <source>
        <dbReference type="ARBA" id="ARBA00023065"/>
    </source>
</evidence>
<keyword evidence="6" id="KW-0408">Iron</keyword>
<evidence type="ECO:0000256" key="5">
    <source>
        <dbReference type="ARBA" id="ARBA00022840"/>
    </source>
</evidence>
<dbReference type="GO" id="GO:0015408">
    <property type="term" value="F:ABC-type ferric iron transporter activity"/>
    <property type="evidence" value="ECO:0007669"/>
    <property type="project" value="InterPro"/>
</dbReference>
<dbReference type="InterPro" id="IPR013611">
    <property type="entry name" value="Transp-assoc_OB_typ2"/>
</dbReference>
<evidence type="ECO:0000256" key="3">
    <source>
        <dbReference type="ARBA" id="ARBA00022496"/>
    </source>
</evidence>
<dbReference type="InterPro" id="IPR015853">
    <property type="entry name" value="ABC_transpr_FbpC"/>
</dbReference>
<dbReference type="SUPFAM" id="SSF50331">
    <property type="entry name" value="MOP-like"/>
    <property type="match status" value="1"/>
</dbReference>
<dbReference type="InterPro" id="IPR008995">
    <property type="entry name" value="Mo/tungstate-bd_C_term_dom"/>
</dbReference>
<keyword evidence="7" id="KW-0406">Ion transport</keyword>
<dbReference type="CDD" id="cd03259">
    <property type="entry name" value="ABC_Carb_Solutes_like"/>
    <property type="match status" value="1"/>
</dbReference>
<reference evidence="12 13" key="2">
    <citation type="submission" date="2019-08" db="EMBL/GenBank/DDBJ databases">
        <title>Jejuicoccus antrihumi gen. nov., sp. nov., a new member of the family Dermacoccaceae isolated from a cave.</title>
        <authorList>
            <person name="Schumann P."/>
            <person name="Kim I.S."/>
        </authorList>
    </citation>
    <scope>NUCLEOTIDE SEQUENCE [LARGE SCALE GENOMIC DNA]</scope>
    <source>
        <strain evidence="12 13">C5-26</strain>
    </source>
</reference>
<feature type="domain" description="ABC transporter" evidence="11">
    <location>
        <begin position="4"/>
        <end position="231"/>
    </location>
</feature>
<evidence type="ECO:0000256" key="6">
    <source>
        <dbReference type="ARBA" id="ARBA00023004"/>
    </source>
</evidence>
<dbReference type="InterPro" id="IPR017871">
    <property type="entry name" value="ABC_transporter-like_CS"/>
</dbReference>
<dbReference type="OrthoDB" id="9802264at2"/>
<dbReference type="PROSITE" id="PS00211">
    <property type="entry name" value="ABC_TRANSPORTER_1"/>
    <property type="match status" value="1"/>
</dbReference>
<dbReference type="PANTHER" id="PTHR42781">
    <property type="entry name" value="SPERMIDINE/PUTRESCINE IMPORT ATP-BINDING PROTEIN POTA"/>
    <property type="match status" value="1"/>
</dbReference>
<evidence type="ECO:0000256" key="2">
    <source>
        <dbReference type="ARBA" id="ARBA00022475"/>
    </source>
</evidence>
<keyword evidence="1" id="KW-0813">Transport</keyword>
<dbReference type="PANTHER" id="PTHR42781:SF4">
    <property type="entry name" value="SPERMIDINE_PUTRESCINE IMPORT ATP-BINDING PROTEIN POTA"/>
    <property type="match status" value="1"/>
</dbReference>
<dbReference type="Pfam" id="PF08402">
    <property type="entry name" value="TOBE_2"/>
    <property type="match status" value="1"/>
</dbReference>
<dbReference type="EMBL" id="VCQV01000015">
    <property type="protein sequence ID" value="TWP35931.1"/>
    <property type="molecule type" value="Genomic_DNA"/>
</dbReference>
<dbReference type="GO" id="GO:0005524">
    <property type="term" value="F:ATP binding"/>
    <property type="evidence" value="ECO:0007669"/>
    <property type="project" value="UniProtKB-KW"/>
</dbReference>
<evidence type="ECO:0000256" key="8">
    <source>
        <dbReference type="ARBA" id="ARBA00023136"/>
    </source>
</evidence>
<reference evidence="12 13" key="1">
    <citation type="submission" date="2019-05" db="EMBL/GenBank/DDBJ databases">
        <authorList>
            <person name="Lee S.D."/>
        </authorList>
    </citation>
    <scope>NUCLEOTIDE SEQUENCE [LARGE SCALE GENOMIC DNA]</scope>
    <source>
        <strain evidence="12 13">C5-26</strain>
    </source>
</reference>
<dbReference type="EC" id="7.6.2.9" evidence="9"/>
<dbReference type="GO" id="GO:0015418">
    <property type="term" value="F:ABC-type quaternary ammonium compound transporting activity"/>
    <property type="evidence" value="ECO:0007669"/>
    <property type="project" value="UniProtKB-EC"/>
</dbReference>
<keyword evidence="5 12" id="KW-0067">ATP-binding</keyword>
<dbReference type="InterPro" id="IPR027417">
    <property type="entry name" value="P-loop_NTPase"/>
</dbReference>
<dbReference type="Gene3D" id="3.40.50.300">
    <property type="entry name" value="P-loop containing nucleotide triphosphate hydrolases"/>
    <property type="match status" value="1"/>
</dbReference>
<dbReference type="AlphaFoldDB" id="A0A563E144"/>
<dbReference type="RefSeq" id="WP_146316993.1">
    <property type="nucleotide sequence ID" value="NZ_VCQV01000015.1"/>
</dbReference>
<keyword evidence="8" id="KW-0472">Membrane</keyword>
<keyword evidence="13" id="KW-1185">Reference proteome</keyword>
<sequence>MSSIQLRGVSKAYEVPVLRDVDLSVPDGEITALLGASGSGKTTLLRIIAGFEPADAGVVTLGDVVVDDGTRRVRPQHRGVGYVPQDAALFPHLSVAANVGFGLARKQRHTVESLLCTVGLTGLGHRYPHQLSGGQQQRVAVARALAIEPRIVLLDEPFGSLDAQLRETVRLDVMRILAESGTTTLLVTHDQDEAMSAADRVAMIEDGQVLAHRAPRQLYDRPRSPRAAASLGLANLLPGRWCPVGIDCALGVLPPADGCASRSDGTCTILIRPEQLLVSARSTTGVPARVTRVRFHGGTTLLDLATLDDGTALIAQVTGAEAATCRVDDTVRVRVSGTPHLWWDDSETTEGRGVQQATHSDTP</sequence>
<evidence type="ECO:0000313" key="13">
    <source>
        <dbReference type="Proteomes" id="UP000320244"/>
    </source>
</evidence>
<dbReference type="Proteomes" id="UP000320244">
    <property type="component" value="Unassembled WGS sequence"/>
</dbReference>
<accession>A0A563E144</accession>
<evidence type="ECO:0000259" key="11">
    <source>
        <dbReference type="PROSITE" id="PS50893"/>
    </source>
</evidence>
<dbReference type="InterPro" id="IPR003593">
    <property type="entry name" value="AAA+_ATPase"/>
</dbReference>
<dbReference type="PROSITE" id="PS50893">
    <property type="entry name" value="ABC_TRANSPORTER_2"/>
    <property type="match status" value="1"/>
</dbReference>
<protein>
    <recommendedName>
        <fullName evidence="9">ABC-type quaternary amine transporter</fullName>
        <ecNumber evidence="9">7.6.2.9</ecNumber>
    </recommendedName>
</protein>
<organism evidence="12 13">
    <name type="scientific">Leekyejoonella antrihumi</name>
    <dbReference type="NCBI Taxonomy" id="1660198"/>
    <lineage>
        <taxon>Bacteria</taxon>
        <taxon>Bacillati</taxon>
        <taxon>Actinomycetota</taxon>
        <taxon>Actinomycetes</taxon>
        <taxon>Micrococcales</taxon>
        <taxon>Dermacoccaceae</taxon>
        <taxon>Leekyejoonella</taxon>
    </lineage>
</organism>
<keyword evidence="3" id="KW-0410">Iron transport</keyword>
<name>A0A563E144_9MICO</name>
<evidence type="ECO:0000256" key="1">
    <source>
        <dbReference type="ARBA" id="ARBA00022448"/>
    </source>
</evidence>
<dbReference type="InterPro" id="IPR050093">
    <property type="entry name" value="ABC_SmlMolc_Importer"/>
</dbReference>
<gene>
    <name evidence="12" type="ORF">FGL98_11910</name>
</gene>
<dbReference type="FunFam" id="3.40.50.300:FF:000425">
    <property type="entry name" value="Probable ABC transporter, ATP-binding subunit"/>
    <property type="match status" value="1"/>
</dbReference>
<keyword evidence="2" id="KW-1003">Cell membrane</keyword>
<dbReference type="InterPro" id="IPR003439">
    <property type="entry name" value="ABC_transporter-like_ATP-bd"/>
</dbReference>
<comment type="caution">
    <text evidence="12">The sequence shown here is derived from an EMBL/GenBank/DDBJ whole genome shotgun (WGS) entry which is preliminary data.</text>
</comment>